<dbReference type="Proteomes" id="UP000799754">
    <property type="component" value="Unassembled WGS sequence"/>
</dbReference>
<keyword evidence="2" id="KW-1185">Reference proteome</keyword>
<evidence type="ECO:0000313" key="2">
    <source>
        <dbReference type="Proteomes" id="UP000799754"/>
    </source>
</evidence>
<reference evidence="1" key="1">
    <citation type="journal article" date="2020" name="Stud. Mycol.">
        <title>101 Dothideomycetes genomes: a test case for predicting lifestyles and emergence of pathogens.</title>
        <authorList>
            <person name="Haridas S."/>
            <person name="Albert R."/>
            <person name="Binder M."/>
            <person name="Bloem J."/>
            <person name="Labutti K."/>
            <person name="Salamov A."/>
            <person name="Andreopoulos B."/>
            <person name="Baker S."/>
            <person name="Barry K."/>
            <person name="Bills G."/>
            <person name="Bluhm B."/>
            <person name="Cannon C."/>
            <person name="Castanera R."/>
            <person name="Culley D."/>
            <person name="Daum C."/>
            <person name="Ezra D."/>
            <person name="Gonzalez J."/>
            <person name="Henrissat B."/>
            <person name="Kuo A."/>
            <person name="Liang C."/>
            <person name="Lipzen A."/>
            <person name="Lutzoni F."/>
            <person name="Magnuson J."/>
            <person name="Mondo S."/>
            <person name="Nolan M."/>
            <person name="Ohm R."/>
            <person name="Pangilinan J."/>
            <person name="Park H.-J."/>
            <person name="Ramirez L."/>
            <person name="Alfaro M."/>
            <person name="Sun H."/>
            <person name="Tritt A."/>
            <person name="Yoshinaga Y."/>
            <person name="Zwiers L.-H."/>
            <person name="Turgeon B."/>
            <person name="Goodwin S."/>
            <person name="Spatafora J."/>
            <person name="Crous P."/>
            <person name="Grigoriev I."/>
        </authorList>
    </citation>
    <scope>NUCLEOTIDE SEQUENCE</scope>
    <source>
        <strain evidence="1">CBS 525.71</strain>
    </source>
</reference>
<protein>
    <submittedName>
        <fullName evidence="1">Uncharacterized protein</fullName>
    </submittedName>
</protein>
<dbReference type="EMBL" id="MU006727">
    <property type="protein sequence ID" value="KAF2625179.1"/>
    <property type="molecule type" value="Genomic_DNA"/>
</dbReference>
<sequence>MARRYGSSSSSSSCFDSSYGLYDSYELAQYACVVIFLAVYLGTLIAVCVVRRRTGSGKHLIGLPYMFALFFMFIQQALNFLSYTLRACDEMNDMESLYDWNIASLVFYGLETFLFLFVVIYTLNIMLRKQLGHNPSALKIAFGLDLFVLGGLLLSYVVLLCYTYWRAGRFYRTRLSGFSFNYIASTYVCLAFDAVYMISILASGVLSLLAARSLKKKHVASGSLMVWISVLILSLFVYTLLSIIQISSQLSYGLYFGEASYTVMYWITSFCRGLAFITIIFIARNPVWRPNTFAATGPIEQQYAYNYQQEPPIYAAAGQRA</sequence>
<name>A0ACB6RW69_9PLEO</name>
<organism evidence="1 2">
    <name type="scientific">Macroventuria anomochaeta</name>
    <dbReference type="NCBI Taxonomy" id="301207"/>
    <lineage>
        <taxon>Eukaryota</taxon>
        <taxon>Fungi</taxon>
        <taxon>Dikarya</taxon>
        <taxon>Ascomycota</taxon>
        <taxon>Pezizomycotina</taxon>
        <taxon>Dothideomycetes</taxon>
        <taxon>Pleosporomycetidae</taxon>
        <taxon>Pleosporales</taxon>
        <taxon>Pleosporineae</taxon>
        <taxon>Didymellaceae</taxon>
        <taxon>Macroventuria</taxon>
    </lineage>
</organism>
<proteinExistence type="predicted"/>
<gene>
    <name evidence="1" type="ORF">BU25DRAFT_412980</name>
</gene>
<comment type="caution">
    <text evidence="1">The sequence shown here is derived from an EMBL/GenBank/DDBJ whole genome shotgun (WGS) entry which is preliminary data.</text>
</comment>
<accession>A0ACB6RW69</accession>
<evidence type="ECO:0000313" key="1">
    <source>
        <dbReference type="EMBL" id="KAF2625179.1"/>
    </source>
</evidence>